<proteinExistence type="predicted"/>
<dbReference type="Proteomes" id="UP001597045">
    <property type="component" value="Unassembled WGS sequence"/>
</dbReference>
<keyword evidence="1" id="KW-0812">Transmembrane</keyword>
<keyword evidence="1" id="KW-0472">Membrane</keyword>
<evidence type="ECO:0000256" key="1">
    <source>
        <dbReference type="SAM" id="Phobius"/>
    </source>
</evidence>
<gene>
    <name evidence="2" type="ORF">ACFQ1S_14520</name>
</gene>
<sequence length="294" mass="32329">MARNTFGNGLIAWLFEFLIDLAGLIIVWATKILARMSWWLLRKAVTHPRTSLAAGILGGAVYLVGWEIVVGILGVLVLSGSVWKAADRAAFDRWVGDWLVSWHRKWWVYRRTWNRVMARCGLTVDVDGERHVPKLTGVKQGKYWDKLTIGIEVGQEPDDYLGAAQKLRHAFQAVRADVRELAPASVVVNLMHKDPFRHEVVEAAAMPASTADIDWDRIPLGLTEHLERWTTPMRGGHLAVCGGTNSGKGSIVGNILRGLAPAIADGTVVTVAAEVPGRNSRPDPRTAGREVQPG</sequence>
<keyword evidence="1" id="KW-1133">Transmembrane helix</keyword>
<keyword evidence="3" id="KW-1185">Reference proteome</keyword>
<evidence type="ECO:0000313" key="3">
    <source>
        <dbReference type="Proteomes" id="UP001597045"/>
    </source>
</evidence>
<feature type="transmembrane region" description="Helical" evidence="1">
    <location>
        <begin position="12"/>
        <end position="34"/>
    </location>
</feature>
<protein>
    <recommendedName>
        <fullName evidence="4">FtsK domain-containing protein</fullName>
    </recommendedName>
</protein>
<comment type="caution">
    <text evidence="2">The sequence shown here is derived from an EMBL/GenBank/DDBJ whole genome shotgun (WGS) entry which is preliminary data.</text>
</comment>
<dbReference type="EMBL" id="JBHTIS010000751">
    <property type="protein sequence ID" value="MFD1046679.1"/>
    <property type="molecule type" value="Genomic_DNA"/>
</dbReference>
<reference evidence="3" key="1">
    <citation type="journal article" date="2019" name="Int. J. Syst. Evol. Microbiol.">
        <title>The Global Catalogue of Microorganisms (GCM) 10K type strain sequencing project: providing services to taxonomists for standard genome sequencing and annotation.</title>
        <authorList>
            <consortium name="The Broad Institute Genomics Platform"/>
            <consortium name="The Broad Institute Genome Sequencing Center for Infectious Disease"/>
            <person name="Wu L."/>
            <person name="Ma J."/>
        </authorList>
    </citation>
    <scope>NUCLEOTIDE SEQUENCE [LARGE SCALE GENOMIC DNA]</scope>
    <source>
        <strain evidence="3">JCM 31486</strain>
    </source>
</reference>
<evidence type="ECO:0008006" key="4">
    <source>
        <dbReference type="Google" id="ProtNLM"/>
    </source>
</evidence>
<name>A0ABW3MAQ6_9PSEU</name>
<accession>A0ABW3MAQ6</accession>
<evidence type="ECO:0000313" key="2">
    <source>
        <dbReference type="EMBL" id="MFD1046679.1"/>
    </source>
</evidence>
<feature type="transmembrane region" description="Helical" evidence="1">
    <location>
        <begin position="54"/>
        <end position="78"/>
    </location>
</feature>
<organism evidence="2 3">
    <name type="scientific">Kibdelosporangium lantanae</name>
    <dbReference type="NCBI Taxonomy" id="1497396"/>
    <lineage>
        <taxon>Bacteria</taxon>
        <taxon>Bacillati</taxon>
        <taxon>Actinomycetota</taxon>
        <taxon>Actinomycetes</taxon>
        <taxon>Pseudonocardiales</taxon>
        <taxon>Pseudonocardiaceae</taxon>
        <taxon>Kibdelosporangium</taxon>
    </lineage>
</organism>